<dbReference type="NCBIfam" id="NF003767">
    <property type="entry name" value="PRK05363.1"/>
    <property type="match status" value="1"/>
</dbReference>
<keyword evidence="9" id="KW-1185">Reference proteome</keyword>
<dbReference type="EMBL" id="LZDH01000001">
    <property type="protein sequence ID" value="OBS32065.1"/>
    <property type="molecule type" value="Genomic_DNA"/>
</dbReference>
<comment type="function">
    <text evidence="5">Part of the MsrPQ system that repairs oxidized periplasmic proteins containing methionine sulfoxide residues (Met-O), using respiratory chain electrons. Thus protects these proteins from oxidative-stress damage caused by reactive species of oxygen and chlorine generated by the host defense mechanisms. MsrPQ is essential for the maintenance of envelope integrity under bleach stress, rescuing a wide series of structurally unrelated periplasmic proteins from methionine oxidation. The catalytic subunit MsrP is non-stereospecific, being able to reduce both (R-) and (S-) diastereoisomers of methionine sulfoxide.</text>
</comment>
<dbReference type="SMR" id="A0A1A6DZ66"/>
<comment type="catalytic activity">
    <reaction evidence="5">
        <text>L-methionyl-[protein] + a quinone + H2O = L-methionyl-(R)-S-oxide-[protein] + a quinol</text>
        <dbReference type="Rhea" id="RHEA:51296"/>
        <dbReference type="Rhea" id="RHEA-COMP:12313"/>
        <dbReference type="Rhea" id="RHEA-COMP:12314"/>
        <dbReference type="ChEBI" id="CHEBI:15377"/>
        <dbReference type="ChEBI" id="CHEBI:16044"/>
        <dbReference type="ChEBI" id="CHEBI:24646"/>
        <dbReference type="ChEBI" id="CHEBI:45764"/>
        <dbReference type="ChEBI" id="CHEBI:132124"/>
    </reaction>
</comment>
<dbReference type="GO" id="GO:0030091">
    <property type="term" value="P:protein repair"/>
    <property type="evidence" value="ECO:0007669"/>
    <property type="project" value="UniProtKB-UniRule"/>
</dbReference>
<feature type="binding site" evidence="5">
    <location>
        <begin position="86"/>
        <end position="87"/>
    </location>
    <ligand>
        <name>Mo-molybdopterin</name>
        <dbReference type="ChEBI" id="CHEBI:71302"/>
    </ligand>
</feature>
<keyword evidence="3 5" id="KW-0732">Signal</keyword>
<dbReference type="GO" id="GO:0043546">
    <property type="term" value="F:molybdopterin cofactor binding"/>
    <property type="evidence" value="ECO:0007669"/>
    <property type="project" value="UniProtKB-UniRule"/>
</dbReference>
<dbReference type="InterPro" id="IPR000572">
    <property type="entry name" value="OxRdtase_Mopterin-bd_dom"/>
</dbReference>
<keyword evidence="2 5" id="KW-0479">Metal-binding</keyword>
<evidence type="ECO:0000256" key="2">
    <source>
        <dbReference type="ARBA" id="ARBA00022723"/>
    </source>
</evidence>
<reference evidence="8 9" key="1">
    <citation type="submission" date="2016-06" db="EMBL/GenBank/DDBJ databases">
        <title>Genome sequence of Tepidimonas fonticaldi PL17.</title>
        <authorList>
            <person name="Pinnaka A.K."/>
        </authorList>
    </citation>
    <scope>NUCLEOTIDE SEQUENCE [LARGE SCALE GENOMIC DNA]</scope>
    <source>
        <strain evidence="8 9">PL17</strain>
    </source>
</reference>
<dbReference type="Pfam" id="PF00174">
    <property type="entry name" value="Oxidored_molyb"/>
    <property type="match status" value="1"/>
</dbReference>
<evidence type="ECO:0000313" key="8">
    <source>
        <dbReference type="EMBL" id="OBS32065.1"/>
    </source>
</evidence>
<evidence type="ECO:0000256" key="3">
    <source>
        <dbReference type="ARBA" id="ARBA00022729"/>
    </source>
</evidence>
<comment type="caution">
    <text evidence="8">The sequence shown here is derived from an EMBL/GenBank/DDBJ whole genome shotgun (WGS) entry which is preliminary data.</text>
</comment>
<protein>
    <recommendedName>
        <fullName evidence="5">Protein-methionine-sulfoxide reductase catalytic subunit MsrP</fullName>
        <ecNumber evidence="5">1.8.5.-</ecNumber>
    </recommendedName>
</protein>
<dbReference type="EC" id="1.8.5.-" evidence="5"/>
<feature type="binding site" evidence="5">
    <location>
        <position position="141"/>
    </location>
    <ligand>
        <name>Mo-molybdopterin</name>
        <dbReference type="ChEBI" id="CHEBI:71302"/>
    </ligand>
    <ligandPart>
        <name>Mo</name>
        <dbReference type="ChEBI" id="CHEBI:28685"/>
    </ligandPart>
</feature>
<comment type="similarity">
    <text evidence="5">Belongs to the MsrP family.</text>
</comment>
<comment type="subunit">
    <text evidence="5">Heterodimer of a catalytic subunit (MsrP) and a heme-binding subunit (MsrQ).</text>
</comment>
<dbReference type="OrthoDB" id="9795587at2"/>
<evidence type="ECO:0000256" key="5">
    <source>
        <dbReference type="HAMAP-Rule" id="MF_01206"/>
    </source>
</evidence>
<dbReference type="AlphaFoldDB" id="A0A1A6DZ66"/>
<feature type="binding site" evidence="5">
    <location>
        <position position="176"/>
    </location>
    <ligand>
        <name>Mo-molybdopterin</name>
        <dbReference type="ChEBI" id="CHEBI:71302"/>
    </ligand>
</feature>
<dbReference type="SUPFAM" id="SSF56524">
    <property type="entry name" value="Oxidoreductase molybdopterin-binding domain"/>
    <property type="match status" value="1"/>
</dbReference>
<comment type="cofactor">
    <cofactor evidence="5">
        <name>Mo-molybdopterin</name>
        <dbReference type="ChEBI" id="CHEBI:71302"/>
    </cofactor>
    <text evidence="5">Binds 1 Mo-molybdopterin (Mo-MPT) cofactor per subunit.</text>
</comment>
<feature type="binding site" evidence="5">
    <location>
        <position position="83"/>
    </location>
    <ligand>
        <name>Mo-molybdopterin</name>
        <dbReference type="ChEBI" id="CHEBI:71302"/>
    </ligand>
</feature>
<proteinExistence type="inferred from homology"/>
<gene>
    <name evidence="5" type="primary">msrP</name>
    <name evidence="8" type="ORF">A9O67_00020</name>
</gene>
<evidence type="ECO:0000256" key="4">
    <source>
        <dbReference type="ARBA" id="ARBA00023002"/>
    </source>
</evidence>
<dbReference type="PANTHER" id="PTHR43032:SF3">
    <property type="entry name" value="PROTEIN-METHIONINE-SULFOXIDE REDUCTASE CATALYTIC SUBUNIT MSRP"/>
    <property type="match status" value="1"/>
</dbReference>
<dbReference type="GO" id="GO:0016672">
    <property type="term" value="F:oxidoreductase activity, acting on a sulfur group of donors, quinone or similar compound as acceptor"/>
    <property type="evidence" value="ECO:0007669"/>
    <property type="project" value="UniProtKB-UniRule"/>
</dbReference>
<dbReference type="PROSITE" id="PS51318">
    <property type="entry name" value="TAT"/>
    <property type="match status" value="1"/>
</dbReference>
<feature type="region of interest" description="Disordered" evidence="6">
    <location>
        <begin position="45"/>
        <end position="71"/>
    </location>
</feature>
<evidence type="ECO:0000256" key="6">
    <source>
        <dbReference type="SAM" id="MobiDB-lite"/>
    </source>
</evidence>
<dbReference type="Proteomes" id="UP000091969">
    <property type="component" value="Unassembled WGS sequence"/>
</dbReference>
<evidence type="ECO:0000256" key="1">
    <source>
        <dbReference type="ARBA" id="ARBA00022505"/>
    </source>
</evidence>
<comment type="PTM">
    <text evidence="5">Predicted to be exported by the Tat system. The position of the signal peptide cleavage has not been experimentally proven.</text>
</comment>
<keyword evidence="4 5" id="KW-0560">Oxidoreductase</keyword>
<evidence type="ECO:0000259" key="7">
    <source>
        <dbReference type="Pfam" id="PF00174"/>
    </source>
</evidence>
<organism evidence="8 9">
    <name type="scientific">Tepidimonas fonticaldi</name>
    <dbReference type="NCBI Taxonomy" id="1101373"/>
    <lineage>
        <taxon>Bacteria</taxon>
        <taxon>Pseudomonadati</taxon>
        <taxon>Pseudomonadota</taxon>
        <taxon>Betaproteobacteria</taxon>
        <taxon>Burkholderiales</taxon>
        <taxon>Tepidimonas</taxon>
    </lineage>
</organism>
<feature type="domain" description="Oxidoreductase molybdopterin-binding" evidence="7">
    <location>
        <begin position="104"/>
        <end position="258"/>
    </location>
</feature>
<sequence>MQPRPSEITPRAIVENRRAWLQRAGWVTAGAAGVALAPAAWGTASAPAGRAGQRPPLAARPSTVAGAHTPEAPTPYELVTGYNNFYEFGTDKEDPARLAHRMRLRPWTVQVDGLVARPLTLDLDDLLKLAPMEERVYRLRCVEGWSMVIPWIGYSLSALIEHARPLGSAKFVEFHTLADRETMPGLRSSVLLWPYVEGLRMDEARHPLTLLAFGLYGELLPPQNGAPLRVVVPWKYGFKSAKSIVRIRFVERQPATAWSVAAPHEYGFYANVNPDVPHPRWSQATERRLGQGGLFAPRVKTQPFNGYAEQVAGLYAGMDLRRFY</sequence>
<feature type="binding site" evidence="5">
    <location>
        <position position="229"/>
    </location>
    <ligand>
        <name>Mo-molybdopterin</name>
        <dbReference type="ChEBI" id="CHEBI:71302"/>
    </ligand>
</feature>
<dbReference type="Gene3D" id="3.90.420.10">
    <property type="entry name" value="Oxidoreductase, molybdopterin-binding domain"/>
    <property type="match status" value="1"/>
</dbReference>
<dbReference type="InterPro" id="IPR036374">
    <property type="entry name" value="OxRdtase_Mopterin-bd_sf"/>
</dbReference>
<dbReference type="InterPro" id="IPR022867">
    <property type="entry name" value="MsrP"/>
</dbReference>
<dbReference type="PANTHER" id="PTHR43032">
    <property type="entry name" value="PROTEIN-METHIONINE-SULFOXIDE REDUCTASE"/>
    <property type="match status" value="1"/>
</dbReference>
<feature type="binding site" evidence="5">
    <location>
        <position position="224"/>
    </location>
    <ligand>
        <name>Mo-molybdopterin</name>
        <dbReference type="ChEBI" id="CHEBI:71302"/>
    </ligand>
</feature>
<keyword evidence="1 5" id="KW-0500">Molybdenum</keyword>
<dbReference type="HAMAP" id="MF_01206">
    <property type="entry name" value="MsrP"/>
    <property type="match status" value="1"/>
</dbReference>
<feature type="binding site" evidence="5">
    <location>
        <begin position="240"/>
        <end position="242"/>
    </location>
    <ligand>
        <name>Mo-molybdopterin</name>
        <dbReference type="ChEBI" id="CHEBI:71302"/>
    </ligand>
</feature>
<accession>A0A1A6DZ66</accession>
<name>A0A1A6DZ66_9BURK</name>
<dbReference type="GO" id="GO:0046872">
    <property type="term" value="F:metal ion binding"/>
    <property type="evidence" value="ECO:0007669"/>
    <property type="project" value="UniProtKB-KW"/>
</dbReference>
<comment type="catalytic activity">
    <reaction evidence="5">
        <text>L-methionyl-[protein] + a quinone + H2O = L-methionyl-(S)-S-oxide-[protein] + a quinol</text>
        <dbReference type="Rhea" id="RHEA:51292"/>
        <dbReference type="Rhea" id="RHEA-COMP:12313"/>
        <dbReference type="Rhea" id="RHEA-COMP:12315"/>
        <dbReference type="ChEBI" id="CHEBI:15377"/>
        <dbReference type="ChEBI" id="CHEBI:16044"/>
        <dbReference type="ChEBI" id="CHEBI:24646"/>
        <dbReference type="ChEBI" id="CHEBI:44120"/>
        <dbReference type="ChEBI" id="CHEBI:132124"/>
    </reaction>
</comment>
<dbReference type="RefSeq" id="WP_068606128.1">
    <property type="nucleotide sequence ID" value="NZ_LZDH01000001.1"/>
</dbReference>
<evidence type="ECO:0000313" key="9">
    <source>
        <dbReference type="Proteomes" id="UP000091969"/>
    </source>
</evidence>
<dbReference type="STRING" id="1101373.A9O67_00020"/>
<dbReference type="InterPro" id="IPR006311">
    <property type="entry name" value="TAT_signal"/>
</dbReference>